<reference evidence="2 3" key="1">
    <citation type="submission" date="2019-03" db="EMBL/GenBank/DDBJ databases">
        <title>First draft genome of Liparis tanakae, snailfish: a comprehensive survey of snailfish specific genes.</title>
        <authorList>
            <person name="Kim W."/>
            <person name="Song I."/>
            <person name="Jeong J.-H."/>
            <person name="Kim D."/>
            <person name="Kim S."/>
            <person name="Ryu S."/>
            <person name="Song J.Y."/>
            <person name="Lee S.K."/>
        </authorList>
    </citation>
    <scope>NUCLEOTIDE SEQUENCE [LARGE SCALE GENOMIC DNA]</scope>
    <source>
        <tissue evidence="2">Muscle</tissue>
    </source>
</reference>
<feature type="compositionally biased region" description="Basic residues" evidence="1">
    <location>
        <begin position="77"/>
        <end position="89"/>
    </location>
</feature>
<comment type="caution">
    <text evidence="2">The sequence shown here is derived from an EMBL/GenBank/DDBJ whole genome shotgun (WGS) entry which is preliminary data.</text>
</comment>
<feature type="region of interest" description="Disordered" evidence="1">
    <location>
        <begin position="27"/>
        <end position="100"/>
    </location>
</feature>
<keyword evidence="3" id="KW-1185">Reference proteome</keyword>
<evidence type="ECO:0000256" key="1">
    <source>
        <dbReference type="SAM" id="MobiDB-lite"/>
    </source>
</evidence>
<gene>
    <name evidence="2" type="ORF">EYF80_020783</name>
</gene>
<name>A0A4Z2HVI7_9TELE</name>
<feature type="compositionally biased region" description="Basic and acidic residues" evidence="1">
    <location>
        <begin position="38"/>
        <end position="75"/>
    </location>
</feature>
<dbReference type="AlphaFoldDB" id="A0A4Z2HVI7"/>
<evidence type="ECO:0000313" key="3">
    <source>
        <dbReference type="Proteomes" id="UP000314294"/>
    </source>
</evidence>
<organism evidence="2 3">
    <name type="scientific">Liparis tanakae</name>
    <name type="common">Tanaka's snailfish</name>
    <dbReference type="NCBI Taxonomy" id="230148"/>
    <lineage>
        <taxon>Eukaryota</taxon>
        <taxon>Metazoa</taxon>
        <taxon>Chordata</taxon>
        <taxon>Craniata</taxon>
        <taxon>Vertebrata</taxon>
        <taxon>Euteleostomi</taxon>
        <taxon>Actinopterygii</taxon>
        <taxon>Neopterygii</taxon>
        <taxon>Teleostei</taxon>
        <taxon>Neoteleostei</taxon>
        <taxon>Acanthomorphata</taxon>
        <taxon>Eupercaria</taxon>
        <taxon>Perciformes</taxon>
        <taxon>Cottioidei</taxon>
        <taxon>Cottales</taxon>
        <taxon>Liparidae</taxon>
        <taxon>Liparis</taxon>
    </lineage>
</organism>
<sequence length="100" mass="11055">MTALAWRSCGQLHSGVFTGGAARCRTEPRNATLGEQTPGRRSDDGGGDEEREHMKDRGGGGEEVERRWGGREGSRCWRTRGGKNNKQRYIKSFTSASTPR</sequence>
<dbReference type="EMBL" id="SRLO01000182">
    <property type="protein sequence ID" value="TNN68922.1"/>
    <property type="molecule type" value="Genomic_DNA"/>
</dbReference>
<accession>A0A4Z2HVI7</accession>
<evidence type="ECO:0000313" key="2">
    <source>
        <dbReference type="EMBL" id="TNN68922.1"/>
    </source>
</evidence>
<protein>
    <submittedName>
        <fullName evidence="2">Uncharacterized protein</fullName>
    </submittedName>
</protein>
<proteinExistence type="predicted"/>
<dbReference type="Proteomes" id="UP000314294">
    <property type="component" value="Unassembled WGS sequence"/>
</dbReference>